<reference evidence="3" key="2">
    <citation type="submission" date="2016-11" db="UniProtKB">
        <authorList>
            <consortium name="WormBaseParasite"/>
        </authorList>
    </citation>
    <scope>IDENTIFICATION</scope>
</reference>
<evidence type="ECO:0000313" key="2">
    <source>
        <dbReference type="Proteomes" id="UP000095285"/>
    </source>
</evidence>
<keyword evidence="1" id="KW-0472">Membrane</keyword>
<evidence type="ECO:0000256" key="1">
    <source>
        <dbReference type="SAM" id="Phobius"/>
    </source>
</evidence>
<evidence type="ECO:0000313" key="3">
    <source>
        <dbReference type="WBParaSite" id="EN70_1390"/>
    </source>
</evidence>
<reference evidence="2" key="1">
    <citation type="submission" date="2012-04" db="EMBL/GenBank/DDBJ databases">
        <title>The Genome Sequence of Loa loa.</title>
        <authorList>
            <consortium name="The Broad Institute Genome Sequencing Platform"/>
            <consortium name="Broad Institute Genome Sequencing Center for Infectious Disease"/>
            <person name="Nutman T.B."/>
            <person name="Fink D.L."/>
            <person name="Russ C."/>
            <person name="Young S."/>
            <person name="Zeng Q."/>
            <person name="Gargeya S."/>
            <person name="Alvarado L."/>
            <person name="Berlin A."/>
            <person name="Chapman S.B."/>
            <person name="Chen Z."/>
            <person name="Freedman E."/>
            <person name="Gellesch M."/>
            <person name="Goldberg J."/>
            <person name="Griggs A."/>
            <person name="Gujja S."/>
            <person name="Heilman E.R."/>
            <person name="Heiman D."/>
            <person name="Howarth C."/>
            <person name="Mehta T."/>
            <person name="Neiman D."/>
            <person name="Pearson M."/>
            <person name="Roberts A."/>
            <person name="Saif S."/>
            <person name="Shea T."/>
            <person name="Shenoy N."/>
            <person name="Sisk P."/>
            <person name="Stolte C."/>
            <person name="Sykes S."/>
            <person name="White J."/>
            <person name="Yandava C."/>
            <person name="Haas B."/>
            <person name="Henn M.R."/>
            <person name="Nusbaum C."/>
            <person name="Birren B."/>
        </authorList>
    </citation>
    <scope>NUCLEOTIDE SEQUENCE [LARGE SCALE GENOMIC DNA]</scope>
</reference>
<proteinExistence type="predicted"/>
<name>A0A1I7VDS7_LOALO</name>
<feature type="transmembrane region" description="Helical" evidence="1">
    <location>
        <begin position="60"/>
        <end position="83"/>
    </location>
</feature>
<organism evidence="2 3">
    <name type="scientific">Loa loa</name>
    <name type="common">Eye worm</name>
    <name type="synonym">Filaria loa</name>
    <dbReference type="NCBI Taxonomy" id="7209"/>
    <lineage>
        <taxon>Eukaryota</taxon>
        <taxon>Metazoa</taxon>
        <taxon>Ecdysozoa</taxon>
        <taxon>Nematoda</taxon>
        <taxon>Chromadorea</taxon>
        <taxon>Rhabditida</taxon>
        <taxon>Spirurina</taxon>
        <taxon>Spiruromorpha</taxon>
        <taxon>Filarioidea</taxon>
        <taxon>Onchocercidae</taxon>
        <taxon>Loa</taxon>
    </lineage>
</organism>
<keyword evidence="1" id="KW-1133">Transmembrane helix</keyword>
<dbReference type="AlphaFoldDB" id="A0A1I7VDS7"/>
<dbReference type="WBParaSite" id="EN70_1390">
    <property type="protein sequence ID" value="EN70_1390"/>
    <property type="gene ID" value="EN70_1390"/>
</dbReference>
<accession>A0A1I7VDS7</accession>
<protein>
    <submittedName>
        <fullName evidence="3">G_PROTEIN_RECEP_F1_2 domain-containing protein</fullName>
    </submittedName>
</protein>
<sequence length="110" mass="12194">MNVTVNRTTIDDLKNVTIASSSVANHDAHLYAYLIIGPMLVLINTPIFLLVMIRKALRKPYLVLAVVFLNNGLTGISAVLMGIHRWIVSATEEQYVAHHNCVLNIATVNR</sequence>
<keyword evidence="1" id="KW-0812">Transmembrane</keyword>
<feature type="transmembrane region" description="Helical" evidence="1">
    <location>
        <begin position="30"/>
        <end position="53"/>
    </location>
</feature>
<keyword evidence="2" id="KW-1185">Reference proteome</keyword>
<dbReference type="Proteomes" id="UP000095285">
    <property type="component" value="Unassembled WGS sequence"/>
</dbReference>